<organism evidence="4 5">
    <name type="scientific">Phenylobacterium parvum</name>
    <dbReference type="NCBI Taxonomy" id="2201350"/>
    <lineage>
        <taxon>Bacteria</taxon>
        <taxon>Pseudomonadati</taxon>
        <taxon>Pseudomonadota</taxon>
        <taxon>Alphaproteobacteria</taxon>
        <taxon>Caulobacterales</taxon>
        <taxon>Caulobacteraceae</taxon>
        <taxon>Phenylobacterium</taxon>
    </lineage>
</organism>
<evidence type="ECO:0000256" key="3">
    <source>
        <dbReference type="ARBA" id="ARBA00071493"/>
    </source>
</evidence>
<dbReference type="Proteomes" id="UP000247763">
    <property type="component" value="Chromosome"/>
</dbReference>
<proteinExistence type="inferred from homology"/>
<dbReference type="SUPFAM" id="SSF51735">
    <property type="entry name" value="NAD(P)-binding Rossmann-fold domains"/>
    <property type="match status" value="1"/>
</dbReference>
<keyword evidence="5" id="KW-1185">Reference proteome</keyword>
<evidence type="ECO:0000313" key="5">
    <source>
        <dbReference type="Proteomes" id="UP000247763"/>
    </source>
</evidence>
<dbReference type="RefSeq" id="WP_110450019.1">
    <property type="nucleotide sequence ID" value="NZ_CP029479.1"/>
</dbReference>
<dbReference type="PRINTS" id="PR00081">
    <property type="entry name" value="GDHRDH"/>
</dbReference>
<keyword evidence="2" id="KW-0560">Oxidoreductase</keyword>
<gene>
    <name evidence="4" type="ORF">HYN04_06550</name>
</gene>
<comment type="similarity">
    <text evidence="1">Belongs to the short-chain dehydrogenases/reductases (SDR) family.</text>
</comment>
<dbReference type="EMBL" id="CP029479">
    <property type="protein sequence ID" value="AWM77452.1"/>
    <property type="molecule type" value="Genomic_DNA"/>
</dbReference>
<dbReference type="KEGG" id="phb:HYN04_06550"/>
<reference evidence="5" key="1">
    <citation type="submission" date="2018-05" db="EMBL/GenBank/DDBJ databases">
        <title>Genome sequencing of Phenylobacterium sp. HYN0004.</title>
        <authorList>
            <person name="Yi H."/>
            <person name="Baek C."/>
        </authorList>
    </citation>
    <scope>NUCLEOTIDE SEQUENCE [LARGE SCALE GENOMIC DNA]</scope>
    <source>
        <strain evidence="5">HYN0004</strain>
    </source>
</reference>
<dbReference type="Gene3D" id="3.40.50.720">
    <property type="entry name" value="NAD(P)-binding Rossmann-like Domain"/>
    <property type="match status" value="1"/>
</dbReference>
<evidence type="ECO:0000313" key="4">
    <source>
        <dbReference type="EMBL" id="AWM77452.1"/>
    </source>
</evidence>
<dbReference type="Pfam" id="PF00106">
    <property type="entry name" value="adh_short"/>
    <property type="match status" value="1"/>
</dbReference>
<sequence>MAQRITSPFGTFSTAREVVSGQDLSGRTVLITGAATGIGVETARALAEAGAEVVIAARKPDLAAQAVADINRTATGPGARFEMLDLSRLDSVRELGARWGDRPLHLLINNAGVMACPLDRTADGLEMQVGTNHFGHFLLGVLLAPALERGAQARGAPSRLVSLSSIGHRRSDIVWDDIHYRTRPYEKWGSYGQAKTANSLFAVGFNRRFAGRGINANAVMPGGIMTPLQRHMAREEMVAMGWIDPETGAAREGFKTPEQGASTSIWAAVGPELEGIGGLYLENCAEAAPWSAEAPMAGVMPYALDPESAERLWTVSAETTGAGAQA</sequence>
<dbReference type="FunFam" id="3.40.50.720:FF:000594">
    <property type="entry name" value="Short-chain oxidoreductase"/>
    <property type="match status" value="1"/>
</dbReference>
<dbReference type="GO" id="GO:0016491">
    <property type="term" value="F:oxidoreductase activity"/>
    <property type="evidence" value="ECO:0007669"/>
    <property type="project" value="UniProtKB-KW"/>
</dbReference>
<dbReference type="OrthoDB" id="109589at2"/>
<protein>
    <recommendedName>
        <fullName evidence="3">Probable oxidoreductase</fullName>
    </recommendedName>
</protein>
<dbReference type="NCBIfam" id="NF004845">
    <property type="entry name" value="PRK06196.1"/>
    <property type="match status" value="1"/>
</dbReference>
<dbReference type="InterPro" id="IPR002347">
    <property type="entry name" value="SDR_fam"/>
</dbReference>
<evidence type="ECO:0000256" key="2">
    <source>
        <dbReference type="ARBA" id="ARBA00023002"/>
    </source>
</evidence>
<evidence type="ECO:0000256" key="1">
    <source>
        <dbReference type="ARBA" id="ARBA00006484"/>
    </source>
</evidence>
<dbReference type="AlphaFoldDB" id="A0A2Z3HQC8"/>
<dbReference type="InterPro" id="IPR036291">
    <property type="entry name" value="NAD(P)-bd_dom_sf"/>
</dbReference>
<name>A0A2Z3HQC8_9CAUL</name>
<dbReference type="PANTHER" id="PTHR24320:SF148">
    <property type="entry name" value="NAD(P)-BINDING ROSSMANN-FOLD SUPERFAMILY PROTEIN"/>
    <property type="match status" value="1"/>
</dbReference>
<dbReference type="PANTHER" id="PTHR24320">
    <property type="entry name" value="RETINOL DEHYDROGENASE"/>
    <property type="match status" value="1"/>
</dbReference>
<accession>A0A2Z3HQC8</accession>